<dbReference type="PROSITE" id="PS00455">
    <property type="entry name" value="AMP_BINDING"/>
    <property type="match status" value="1"/>
</dbReference>
<dbReference type="PANTHER" id="PTHR43201">
    <property type="entry name" value="ACYL-COA SYNTHETASE"/>
    <property type="match status" value="1"/>
</dbReference>
<dbReference type="InterPro" id="IPR000873">
    <property type="entry name" value="AMP-dep_synth/lig_dom"/>
</dbReference>
<name>A0A0B5E0J7_9RHOB</name>
<evidence type="ECO:0000313" key="6">
    <source>
        <dbReference type="EMBL" id="AJE49196.1"/>
    </source>
</evidence>
<dbReference type="EMBL" id="CP004394">
    <property type="protein sequence ID" value="AJE49196.1"/>
    <property type="molecule type" value="Genomic_DNA"/>
</dbReference>
<dbReference type="OrthoDB" id="9803968at2"/>
<evidence type="ECO:0000256" key="2">
    <source>
        <dbReference type="ARBA" id="ARBA00022598"/>
    </source>
</evidence>
<dbReference type="InterPro" id="IPR020845">
    <property type="entry name" value="AMP-binding_CS"/>
</dbReference>
<dbReference type="SUPFAM" id="SSF56801">
    <property type="entry name" value="Acetyl-CoA synthetase-like"/>
    <property type="match status" value="1"/>
</dbReference>
<sequence length="540" mass="58921">MKPFLTLHDPGTARGYYEAGLWRGETFYGLLARHAQARPEAMALRDGRVFLDWQGLKARVDAMADNLVEEGLVAGDRLSVWMSNRVEVVITFLACAREGIACNPSLHRSYTCAEIVELLNELGARALVTEPGWGADRAERDFEAMLSEVPSLGKVYTPERFPGHITQVNRVAHGNPDSVVYLAFTSGTTGRPKCVMHSSNTLLANARDLARDWALSDQSVILTLSPFSHHIAWVALGQWLVCGGTLVMDDPPEGMSRLDWITETGATYVLGVPTHAMDILAEQKRRGLERLGQVQTFYMAGAPIPEVVAKAFVDQGIAPQNIYGMTECSSHQYTHPGDPPEVWIRTCGRGGPAYEVRIWDPEDPDRELAPGQSGEIGGRGAAMMLGYFANQAATERTMNRHGYLLSGDLGSFDGQGNLRIEGRIKDLIIRGGHNIFPSRIEALALSHPRVEKAAAFGVPDARLGEKVCLAVIGDVGAAEMLAHLAREGLSKFDMPEWFAAVEDLPLTASGKILKRELAQMVARGALSPEPVRYGARKQGV</sequence>
<dbReference type="AlphaFoldDB" id="A0A0B5E0J7"/>
<dbReference type="KEGG" id="cid:P73_4453"/>
<dbReference type="GO" id="GO:0006631">
    <property type="term" value="P:fatty acid metabolic process"/>
    <property type="evidence" value="ECO:0007669"/>
    <property type="project" value="TreeGrafter"/>
</dbReference>
<feature type="domain" description="AMP-dependent synthetase/ligase" evidence="3">
    <location>
        <begin position="32"/>
        <end position="388"/>
    </location>
</feature>
<dbReference type="Pfam" id="PF13193">
    <property type="entry name" value="AMP-binding_C"/>
    <property type="match status" value="1"/>
</dbReference>
<evidence type="ECO:0000256" key="1">
    <source>
        <dbReference type="ARBA" id="ARBA00006432"/>
    </source>
</evidence>
<dbReference type="Pfam" id="PF00501">
    <property type="entry name" value="AMP-binding"/>
    <property type="match status" value="1"/>
</dbReference>
<keyword evidence="5" id="KW-0614">Plasmid</keyword>
<dbReference type="HOGENOM" id="CLU_000022_59_7_5"/>
<evidence type="ECO:0000259" key="4">
    <source>
        <dbReference type="Pfam" id="PF13193"/>
    </source>
</evidence>
<dbReference type="GO" id="GO:0031956">
    <property type="term" value="F:medium-chain fatty acid-CoA ligase activity"/>
    <property type="evidence" value="ECO:0007669"/>
    <property type="project" value="TreeGrafter"/>
</dbReference>
<dbReference type="InterPro" id="IPR042099">
    <property type="entry name" value="ANL_N_sf"/>
</dbReference>
<proteinExistence type="inferred from homology"/>
<dbReference type="Proteomes" id="UP000031521">
    <property type="component" value="Plasmid pP73A"/>
</dbReference>
<reference evidence="5" key="2">
    <citation type="journal article" date="2015" name="Sci. Rep.">
        <title>Genomic and metabolic analysis of fluoranthene degradation pathway in Celeribacter indicus P73(T.).</title>
        <authorList>
            <person name="Cao J."/>
            <person name="Lai Q."/>
            <person name="Yuan J."/>
            <person name="Shao Z."/>
        </authorList>
    </citation>
    <scope>NUCLEOTIDE SEQUENCE</scope>
    <source>
        <strain evidence="5">P73</strain>
        <plasmid evidence="5">pP73A</plasmid>
    </source>
</reference>
<keyword evidence="2 5" id="KW-0436">Ligase</keyword>
<dbReference type="InterPro" id="IPR045851">
    <property type="entry name" value="AMP-bd_C_sf"/>
</dbReference>
<evidence type="ECO:0000259" key="3">
    <source>
        <dbReference type="Pfam" id="PF00501"/>
    </source>
</evidence>
<protein>
    <submittedName>
        <fullName evidence="5">AMP-dependent synthetase and ligase</fullName>
    </submittedName>
</protein>
<dbReference type="Gene3D" id="3.30.300.30">
    <property type="match status" value="1"/>
</dbReference>
<dbReference type="PANTHER" id="PTHR43201:SF5">
    <property type="entry name" value="MEDIUM-CHAIN ACYL-COA LIGASE ACSF2, MITOCHONDRIAL"/>
    <property type="match status" value="1"/>
</dbReference>
<gene>
    <name evidence="5" type="ORF">P73_4453</name>
    <name evidence="6" type="ORF">P73_4481</name>
</gene>
<dbReference type="InterPro" id="IPR025110">
    <property type="entry name" value="AMP-bd_C"/>
</dbReference>
<keyword evidence="7" id="KW-1185">Reference proteome</keyword>
<evidence type="ECO:0000313" key="5">
    <source>
        <dbReference type="EMBL" id="AJE49168.1"/>
    </source>
</evidence>
<dbReference type="EMBL" id="CP004394">
    <property type="protein sequence ID" value="AJE49168.1"/>
    <property type="molecule type" value="Genomic_DNA"/>
</dbReference>
<feature type="domain" description="AMP-binding enzyme C-terminal" evidence="4">
    <location>
        <begin position="440"/>
        <end position="511"/>
    </location>
</feature>
<dbReference type="Gene3D" id="3.40.50.12780">
    <property type="entry name" value="N-terminal domain of ligase-like"/>
    <property type="match status" value="1"/>
</dbReference>
<geneLocation type="plasmid" evidence="5 7">
    <name>pP73A</name>
</geneLocation>
<organism evidence="5 7">
    <name type="scientific">Celeribacter indicus</name>
    <dbReference type="NCBI Taxonomy" id="1208324"/>
    <lineage>
        <taxon>Bacteria</taxon>
        <taxon>Pseudomonadati</taxon>
        <taxon>Pseudomonadota</taxon>
        <taxon>Alphaproteobacteria</taxon>
        <taxon>Rhodobacterales</taxon>
        <taxon>Roseobacteraceae</taxon>
        <taxon>Celeribacter</taxon>
    </lineage>
</organism>
<evidence type="ECO:0000313" key="7">
    <source>
        <dbReference type="Proteomes" id="UP000031521"/>
    </source>
</evidence>
<dbReference type="KEGG" id="cid:P73_4481"/>
<accession>A0A0B5E0J7</accession>
<comment type="similarity">
    <text evidence="1">Belongs to the ATP-dependent AMP-binding enzyme family.</text>
</comment>
<dbReference type="RefSeq" id="WP_043872150.1">
    <property type="nucleotide sequence ID" value="NZ_CP004394.1"/>
</dbReference>
<reference evidence="5 7" key="1">
    <citation type="journal article" date="2014" name="Int. J. Syst. Evol. Microbiol.">
        <title>Celeribacter indicus sp. nov., a polycyclic aromatic hydrocarbon-degrading bacterium from deep-sea sediment and reclassification of Huaishuia halophila as Celeribacter halophilus comb. nov.</title>
        <authorList>
            <person name="Lai Q."/>
            <person name="Cao J."/>
            <person name="Yuan J."/>
            <person name="Li F."/>
            <person name="Shao Z."/>
        </authorList>
    </citation>
    <scope>NUCLEOTIDE SEQUENCE [LARGE SCALE GENOMIC DNA]</scope>
    <source>
        <strain evidence="5">P73</strain>
        <plasmid evidence="7">Plasmid pP73A</plasmid>
        <plasmid evidence="5">pP73A</plasmid>
    </source>
</reference>